<sequence length="89" mass="10109">VLPSQGGRVGPRHLIIKQKPPHKGGFFVSYPSSASFSLCSFLHCSCSSSSYVISPLKRILYRMYSDGKHSFYNTNFVKRIFESEIVYKL</sequence>
<reference evidence="1" key="1">
    <citation type="submission" date="2023-07" db="EMBL/GenBank/DDBJ databases">
        <title>The genome sequence of Rhodocytophaga aerolata KACC 12507.</title>
        <authorList>
            <person name="Zhang X."/>
        </authorList>
    </citation>
    <scope>NUCLEOTIDE SEQUENCE</scope>
    <source>
        <strain evidence="1">KACC 12507</strain>
    </source>
</reference>
<dbReference type="RefSeq" id="WP_302037830.1">
    <property type="nucleotide sequence ID" value="NZ_JAUKPO010000006.1"/>
</dbReference>
<gene>
    <name evidence="1" type="ORF">Q0590_12220</name>
</gene>
<proteinExistence type="predicted"/>
<evidence type="ECO:0000313" key="2">
    <source>
        <dbReference type="Proteomes" id="UP001168528"/>
    </source>
</evidence>
<name>A0ABT8R8Q4_9BACT</name>
<accession>A0ABT8R8Q4</accession>
<evidence type="ECO:0000313" key="1">
    <source>
        <dbReference type="EMBL" id="MDO1447025.1"/>
    </source>
</evidence>
<comment type="caution">
    <text evidence="1">The sequence shown here is derived from an EMBL/GenBank/DDBJ whole genome shotgun (WGS) entry which is preliminary data.</text>
</comment>
<dbReference type="Proteomes" id="UP001168528">
    <property type="component" value="Unassembled WGS sequence"/>
</dbReference>
<feature type="non-terminal residue" evidence="1">
    <location>
        <position position="1"/>
    </location>
</feature>
<dbReference type="EMBL" id="JAUKPO010000006">
    <property type="protein sequence ID" value="MDO1447025.1"/>
    <property type="molecule type" value="Genomic_DNA"/>
</dbReference>
<protein>
    <submittedName>
        <fullName evidence="1">Uncharacterized protein</fullName>
    </submittedName>
</protein>
<organism evidence="1 2">
    <name type="scientific">Rhodocytophaga aerolata</name>
    <dbReference type="NCBI Taxonomy" id="455078"/>
    <lineage>
        <taxon>Bacteria</taxon>
        <taxon>Pseudomonadati</taxon>
        <taxon>Bacteroidota</taxon>
        <taxon>Cytophagia</taxon>
        <taxon>Cytophagales</taxon>
        <taxon>Rhodocytophagaceae</taxon>
        <taxon>Rhodocytophaga</taxon>
    </lineage>
</organism>
<keyword evidence="2" id="KW-1185">Reference proteome</keyword>